<protein>
    <submittedName>
        <fullName evidence="2">Uncharacterized protein</fullName>
    </submittedName>
</protein>
<dbReference type="Proteomes" id="UP001148838">
    <property type="component" value="Unassembled WGS sequence"/>
</dbReference>
<name>A0ABQ8SLC3_PERAM</name>
<evidence type="ECO:0000313" key="3">
    <source>
        <dbReference type="Proteomes" id="UP001148838"/>
    </source>
</evidence>
<feature type="region of interest" description="Disordered" evidence="1">
    <location>
        <begin position="53"/>
        <end position="85"/>
    </location>
</feature>
<comment type="caution">
    <text evidence="2">The sequence shown here is derived from an EMBL/GenBank/DDBJ whole genome shotgun (WGS) entry which is preliminary data.</text>
</comment>
<gene>
    <name evidence="2" type="ORF">ANN_23192</name>
</gene>
<reference evidence="2 3" key="1">
    <citation type="journal article" date="2022" name="Allergy">
        <title>Genome assembly and annotation of Periplaneta americana reveal a comprehensive cockroach allergen profile.</title>
        <authorList>
            <person name="Wang L."/>
            <person name="Xiong Q."/>
            <person name="Saelim N."/>
            <person name="Wang L."/>
            <person name="Nong W."/>
            <person name="Wan A.T."/>
            <person name="Shi M."/>
            <person name="Liu X."/>
            <person name="Cao Q."/>
            <person name="Hui J.H.L."/>
            <person name="Sookrung N."/>
            <person name="Leung T.F."/>
            <person name="Tungtrongchitr A."/>
            <person name="Tsui S.K.W."/>
        </authorList>
    </citation>
    <scope>NUCLEOTIDE SEQUENCE [LARGE SCALE GENOMIC DNA]</scope>
    <source>
        <strain evidence="2">PWHHKU_190912</strain>
    </source>
</reference>
<proteinExistence type="predicted"/>
<dbReference type="EMBL" id="JAJSOF020000025">
    <property type="protein sequence ID" value="KAJ4434629.1"/>
    <property type="molecule type" value="Genomic_DNA"/>
</dbReference>
<evidence type="ECO:0000256" key="1">
    <source>
        <dbReference type="SAM" id="MobiDB-lite"/>
    </source>
</evidence>
<accession>A0ABQ8SLC3</accession>
<evidence type="ECO:0000313" key="2">
    <source>
        <dbReference type="EMBL" id="KAJ4434629.1"/>
    </source>
</evidence>
<keyword evidence="3" id="KW-1185">Reference proteome</keyword>
<sequence length="103" mass="10979">MAGLCEGGNEPPGSLKASMVLFRVSERPLTALDNGAPRLLRMAPLRHSLRVSSQLDAQDCDDTTSTLSAPGYGEEHDAASKVSQSDVLTVTPQRWTEKLVGKG</sequence>
<organism evidence="2 3">
    <name type="scientific">Periplaneta americana</name>
    <name type="common">American cockroach</name>
    <name type="synonym">Blatta americana</name>
    <dbReference type="NCBI Taxonomy" id="6978"/>
    <lineage>
        <taxon>Eukaryota</taxon>
        <taxon>Metazoa</taxon>
        <taxon>Ecdysozoa</taxon>
        <taxon>Arthropoda</taxon>
        <taxon>Hexapoda</taxon>
        <taxon>Insecta</taxon>
        <taxon>Pterygota</taxon>
        <taxon>Neoptera</taxon>
        <taxon>Polyneoptera</taxon>
        <taxon>Dictyoptera</taxon>
        <taxon>Blattodea</taxon>
        <taxon>Blattoidea</taxon>
        <taxon>Blattidae</taxon>
        <taxon>Blattinae</taxon>
        <taxon>Periplaneta</taxon>
    </lineage>
</organism>